<feature type="domain" description="VOC" evidence="2">
    <location>
        <begin position="10"/>
        <end position="136"/>
    </location>
</feature>
<dbReference type="Pfam" id="PF00903">
    <property type="entry name" value="Glyoxalase"/>
    <property type="match status" value="1"/>
</dbReference>
<dbReference type="Gene3D" id="3.10.180.10">
    <property type="entry name" value="2,3-Dihydroxybiphenyl 1,2-Dioxygenase, domain 1"/>
    <property type="match status" value="1"/>
</dbReference>
<reference evidence="3 4" key="1">
    <citation type="submission" date="2019-08" db="EMBL/GenBank/DDBJ databases">
        <title>Genome sequencing of Psyttalia spp.-associated microbial isolates reveals a potentially novel species in the Serratia genus.</title>
        <authorList>
            <person name="Tannieres-Laurent M."/>
            <person name="Sparks M.E."/>
            <person name="Blackburn M.B."/>
            <person name="Gundersen-Rindal D.E."/>
            <person name="Bon M.-C."/>
        </authorList>
    </citation>
    <scope>NUCLEOTIDE SEQUENCE [LARGE SCALE GENOMIC DNA]</scope>
    <source>
        <strain evidence="4">Pon4B</strain>
    </source>
</reference>
<dbReference type="PANTHER" id="PTHR21366:SF14">
    <property type="entry name" value="GLYOXALASE DOMAIN-CONTAINING PROTEIN 5"/>
    <property type="match status" value="1"/>
</dbReference>
<name>A0ABS8J386_9GAMM</name>
<dbReference type="EMBL" id="VOSO01000012">
    <property type="protein sequence ID" value="MCC7658464.1"/>
    <property type="molecule type" value="Genomic_DNA"/>
</dbReference>
<evidence type="ECO:0000313" key="3">
    <source>
        <dbReference type="EMBL" id="MCC7658464.1"/>
    </source>
</evidence>
<dbReference type="InterPro" id="IPR004360">
    <property type="entry name" value="Glyas_Fos-R_dOase_dom"/>
</dbReference>
<comment type="caution">
    <text evidence="3">The sequence shown here is derived from an EMBL/GenBank/DDBJ whole genome shotgun (WGS) entry which is preliminary data.</text>
</comment>
<proteinExistence type="predicted"/>
<dbReference type="Proteomes" id="UP001199135">
    <property type="component" value="Unassembled WGS sequence"/>
</dbReference>
<protein>
    <submittedName>
        <fullName evidence="3">VOC family protein</fullName>
    </submittedName>
</protein>
<gene>
    <name evidence="3" type="ORF">FUU20_06765</name>
</gene>
<accession>A0ABS8J386</accession>
<sequence length="140" mass="15486">MTVRPFNLQRLDHVVLRVRDMQNSLRFYTQIVGCDIAKQRPDLGLVHLRAGASMIDLVDVNGVLGKKGGETPDPHRQNVDHVCLRIDPFNEDALLTYLRSQGIDVDPAESRYGAEGDGPSIYFSDPDGNRVELKGPAGCN</sequence>
<dbReference type="RefSeq" id="WP_141972032.1">
    <property type="nucleotide sequence ID" value="NZ_VOSN01000004.1"/>
</dbReference>
<dbReference type="InterPro" id="IPR050383">
    <property type="entry name" value="GlyoxalaseI/FosfomycinResist"/>
</dbReference>
<organism evidence="3 4">
    <name type="scientific">Serratia montpellierensis</name>
    <dbReference type="NCBI Taxonomy" id="2598730"/>
    <lineage>
        <taxon>Bacteria</taxon>
        <taxon>Pseudomonadati</taxon>
        <taxon>Pseudomonadota</taxon>
        <taxon>Gammaproteobacteria</taxon>
        <taxon>Enterobacterales</taxon>
        <taxon>Yersiniaceae</taxon>
        <taxon>Serratia</taxon>
    </lineage>
</organism>
<dbReference type="InterPro" id="IPR029068">
    <property type="entry name" value="Glyas_Bleomycin-R_OHBP_Dase"/>
</dbReference>
<dbReference type="InterPro" id="IPR037523">
    <property type="entry name" value="VOC_core"/>
</dbReference>
<dbReference type="PANTHER" id="PTHR21366">
    <property type="entry name" value="GLYOXALASE FAMILY PROTEIN"/>
    <property type="match status" value="1"/>
</dbReference>
<dbReference type="SUPFAM" id="SSF54593">
    <property type="entry name" value="Glyoxalase/Bleomycin resistance protein/Dihydroxybiphenyl dioxygenase"/>
    <property type="match status" value="1"/>
</dbReference>
<feature type="region of interest" description="Disordered" evidence="1">
    <location>
        <begin position="110"/>
        <end position="129"/>
    </location>
</feature>
<evidence type="ECO:0000259" key="2">
    <source>
        <dbReference type="PROSITE" id="PS51819"/>
    </source>
</evidence>
<keyword evidence="4" id="KW-1185">Reference proteome</keyword>
<dbReference type="PROSITE" id="PS51819">
    <property type="entry name" value="VOC"/>
    <property type="match status" value="1"/>
</dbReference>
<evidence type="ECO:0000256" key="1">
    <source>
        <dbReference type="SAM" id="MobiDB-lite"/>
    </source>
</evidence>
<evidence type="ECO:0000313" key="4">
    <source>
        <dbReference type="Proteomes" id="UP001199135"/>
    </source>
</evidence>